<organism evidence="2">
    <name type="scientific">Veillonella atypica</name>
    <dbReference type="NCBI Taxonomy" id="39777"/>
    <lineage>
        <taxon>Bacteria</taxon>
        <taxon>Bacillati</taxon>
        <taxon>Bacillota</taxon>
        <taxon>Negativicutes</taxon>
        <taxon>Veillonellales</taxon>
        <taxon>Veillonellaceae</taxon>
        <taxon>Veillonella</taxon>
    </lineage>
</organism>
<dbReference type="InterPro" id="IPR036376">
    <property type="entry name" value="RuBisCO_lsu_C_sf"/>
</dbReference>
<dbReference type="EMBL" id="JASORJ010000004">
    <property type="protein sequence ID" value="MDK7356774.1"/>
    <property type="molecule type" value="Genomic_DNA"/>
</dbReference>
<dbReference type="AlphaFoldDB" id="A0A133S1K0"/>
<dbReference type="PATRIC" id="fig|39777.7.peg.1679"/>
<dbReference type="RefSeq" id="WP_060807891.1">
    <property type="nucleotide sequence ID" value="NZ_CABFMO010000022.1"/>
</dbReference>
<dbReference type="SFLD" id="SFLDS00014">
    <property type="entry name" value="RuBisCO"/>
    <property type="match status" value="1"/>
</dbReference>
<evidence type="ECO:0000313" key="2">
    <source>
        <dbReference type="EMBL" id="KXA62241.1"/>
    </source>
</evidence>
<sequence length="396" mass="43846">MKDERFIVTYRIEADTYEDAKSIAWAVQVEQTIEFPYEFVTDPYIKNTITGRLESIEPMAPDSAYATVGVMPNVVIDASRYYLARISYHVDTTALEATQFLNVVFGNSSLQPHIWVVDIELCPTLFDVFKGPRFGLHGIRRLVETPTRPMIQAVIKPMGTPNEELARMCAAYTRGGVDVIKDDHGITNQSFSQFKDRVRRCAAAVREMNEAHEKHALYAANVSGDGTDVLERAYFAKEAGATALMVATGLVGSGWLHKLATDEKLCLPIIHHPAYSGGFVSPGVSGIADYLQLGFLPRLFGADMMVFVSYGGRFTFTQEQCKRIAAYIKHPVGLVKAGCPAPGGGVTDARLTELVELYGNDTMFLVGGDMFRRGPDLESNMAYFVNRLEELSQLKQ</sequence>
<dbReference type="GO" id="GO:0015977">
    <property type="term" value="P:carbon fixation"/>
    <property type="evidence" value="ECO:0007669"/>
    <property type="project" value="InterPro"/>
</dbReference>
<dbReference type="InterPro" id="IPR033966">
    <property type="entry name" value="RuBisCO"/>
</dbReference>
<dbReference type="InterPro" id="IPR036422">
    <property type="entry name" value="RuBisCO_lsu_N_sf"/>
</dbReference>
<evidence type="ECO:0000313" key="4">
    <source>
        <dbReference type="Proteomes" id="UP000070226"/>
    </source>
</evidence>
<protein>
    <submittedName>
        <fullName evidence="2">Ribulose bisphosphate carboxylase large chain, catalytic domain protein</fullName>
    </submittedName>
    <submittedName>
        <fullName evidence="3">RuBisCO large subunit C-terminal-like domain-containing protein</fullName>
    </submittedName>
</protein>
<name>A0A133S1K0_9FIRM</name>
<dbReference type="PANTHER" id="PTHR42704">
    <property type="entry name" value="RIBULOSE BISPHOSPHATE CARBOXYLASE"/>
    <property type="match status" value="1"/>
</dbReference>
<comment type="caution">
    <text evidence="2">The sequence shown here is derived from an EMBL/GenBank/DDBJ whole genome shotgun (WGS) entry which is preliminary data.</text>
</comment>
<dbReference type="Gene3D" id="3.20.20.110">
    <property type="entry name" value="Ribulose bisphosphate carboxylase, large subunit, C-terminal domain"/>
    <property type="match status" value="1"/>
</dbReference>
<dbReference type="PANTHER" id="PTHR42704:SF17">
    <property type="entry name" value="RIBULOSE BISPHOSPHATE CARBOXYLASE LARGE CHAIN"/>
    <property type="match status" value="1"/>
</dbReference>
<dbReference type="Pfam" id="PF00016">
    <property type="entry name" value="RuBisCO_large"/>
    <property type="match status" value="1"/>
</dbReference>
<dbReference type="SUPFAM" id="SSF51649">
    <property type="entry name" value="RuBisCo, C-terminal domain"/>
    <property type="match status" value="1"/>
</dbReference>
<gene>
    <name evidence="2" type="ORF">HMPREF3233_01715</name>
    <name evidence="3" type="ORF">QP520_03935</name>
</gene>
<reference evidence="3" key="2">
    <citation type="submission" date="2023-05" db="EMBL/GenBank/DDBJ databases">
        <title>Cataloging the Phylogenetic Diversity of Human Bladder Bacteria.</title>
        <authorList>
            <person name="Du J."/>
        </authorList>
    </citation>
    <scope>NUCLEOTIDE SEQUENCE</scope>
    <source>
        <strain evidence="3">UMB10101</strain>
    </source>
</reference>
<dbReference type="STRING" id="39777.B7L28_06360"/>
<evidence type="ECO:0000313" key="3">
    <source>
        <dbReference type="EMBL" id="MDK7356774.1"/>
    </source>
</evidence>
<dbReference type="EMBL" id="LRQT01000096">
    <property type="protein sequence ID" value="KXA62241.1"/>
    <property type="molecule type" value="Genomic_DNA"/>
</dbReference>
<dbReference type="SUPFAM" id="SSF54966">
    <property type="entry name" value="RuBisCO, large subunit, small (N-terminal) domain"/>
    <property type="match status" value="1"/>
</dbReference>
<dbReference type="Proteomes" id="UP000070226">
    <property type="component" value="Unassembled WGS sequence"/>
</dbReference>
<dbReference type="GO" id="GO:0016984">
    <property type="term" value="F:ribulose-bisphosphate carboxylase activity"/>
    <property type="evidence" value="ECO:0007669"/>
    <property type="project" value="InterPro"/>
</dbReference>
<dbReference type="Gene3D" id="3.30.70.150">
    <property type="entry name" value="RuBisCO large subunit, N-terminal domain"/>
    <property type="match status" value="1"/>
</dbReference>
<proteinExistence type="predicted"/>
<dbReference type="Proteomes" id="UP001236274">
    <property type="component" value="Unassembled WGS sequence"/>
</dbReference>
<feature type="domain" description="Ribulose bisphosphate carboxylase large subunit C-terminal" evidence="1">
    <location>
        <begin position="139"/>
        <end position="369"/>
    </location>
</feature>
<dbReference type="SFLD" id="SFLDG00301">
    <property type="entry name" value="RuBisCO-like_proteins"/>
    <property type="match status" value="1"/>
</dbReference>
<dbReference type="GO" id="GO:0000287">
    <property type="term" value="F:magnesium ion binding"/>
    <property type="evidence" value="ECO:0007669"/>
    <property type="project" value="InterPro"/>
</dbReference>
<accession>A0A133S1K0</accession>
<evidence type="ECO:0000259" key="1">
    <source>
        <dbReference type="Pfam" id="PF00016"/>
    </source>
</evidence>
<dbReference type="CDD" id="cd08210">
    <property type="entry name" value="RLP_RrRLP"/>
    <property type="match status" value="1"/>
</dbReference>
<reference evidence="2 4" key="1">
    <citation type="submission" date="2016-01" db="EMBL/GenBank/DDBJ databases">
        <authorList>
            <person name="Oliw E.H."/>
        </authorList>
    </citation>
    <scope>NUCLEOTIDE SEQUENCE [LARGE SCALE GENOMIC DNA]</scope>
    <source>
        <strain evidence="2 4">CMW7756B</strain>
    </source>
</reference>
<dbReference type="InterPro" id="IPR000685">
    <property type="entry name" value="RuBisCO_lsu_C"/>
</dbReference>